<feature type="non-terminal residue" evidence="2">
    <location>
        <position position="1"/>
    </location>
</feature>
<feature type="compositionally biased region" description="Acidic residues" evidence="1">
    <location>
        <begin position="383"/>
        <end position="401"/>
    </location>
</feature>
<organism evidence="2 3">
    <name type="scientific">Ascobolus immersus RN42</name>
    <dbReference type="NCBI Taxonomy" id="1160509"/>
    <lineage>
        <taxon>Eukaryota</taxon>
        <taxon>Fungi</taxon>
        <taxon>Dikarya</taxon>
        <taxon>Ascomycota</taxon>
        <taxon>Pezizomycotina</taxon>
        <taxon>Pezizomycetes</taxon>
        <taxon>Pezizales</taxon>
        <taxon>Ascobolaceae</taxon>
        <taxon>Ascobolus</taxon>
    </lineage>
</organism>
<feature type="region of interest" description="Disordered" evidence="1">
    <location>
        <begin position="357"/>
        <end position="414"/>
    </location>
</feature>
<sequence length="414" mass="45390">AFDKQNRSKTAPEWAPVVGNDCGKTWGRYFCFDVVAKLESYYQRLLFLAAQRNMEYRELRGRARGLKEAEAILAAIHSKHPAMQTLVTNFNDEALKLPTKLRPPTLQLDAFKGVDPWDEEIIVSETGESTAESSRDALFALHLSRTEIIDPDCVPTSPWARSNAVRMGILFQLKVDRSQEELVLLKKEWDRNVLHTEKVIGILLNALAPGENSVCVVFRPSYVRMLWDELLRAKLLIWSHAKANTLISTSGKKGPHYDVIDMSHFSCGSLPDLLAKGRSVCDQHRLHISSRGSPSPRNAVSVSYSAPAELSSSEIPSIASGTKGSEAYINGLLTEGFAGLQMEALHSEGGDGGIFADFADTFSHNEGAGDEDTAEVEGHDDSEGASDEGYDEETESEDGSDSDGGNEGHDAMTE</sequence>
<accession>A0A3N4H6U7</accession>
<dbReference type="Proteomes" id="UP000275078">
    <property type="component" value="Unassembled WGS sequence"/>
</dbReference>
<reference evidence="2 3" key="1">
    <citation type="journal article" date="2018" name="Nat. Ecol. Evol.">
        <title>Pezizomycetes genomes reveal the molecular basis of ectomycorrhizal truffle lifestyle.</title>
        <authorList>
            <person name="Murat C."/>
            <person name="Payen T."/>
            <person name="Noel B."/>
            <person name="Kuo A."/>
            <person name="Morin E."/>
            <person name="Chen J."/>
            <person name="Kohler A."/>
            <person name="Krizsan K."/>
            <person name="Balestrini R."/>
            <person name="Da Silva C."/>
            <person name="Montanini B."/>
            <person name="Hainaut M."/>
            <person name="Levati E."/>
            <person name="Barry K.W."/>
            <person name="Belfiori B."/>
            <person name="Cichocki N."/>
            <person name="Clum A."/>
            <person name="Dockter R.B."/>
            <person name="Fauchery L."/>
            <person name="Guy J."/>
            <person name="Iotti M."/>
            <person name="Le Tacon F."/>
            <person name="Lindquist E.A."/>
            <person name="Lipzen A."/>
            <person name="Malagnac F."/>
            <person name="Mello A."/>
            <person name="Molinier V."/>
            <person name="Miyauchi S."/>
            <person name="Poulain J."/>
            <person name="Riccioni C."/>
            <person name="Rubini A."/>
            <person name="Sitrit Y."/>
            <person name="Splivallo R."/>
            <person name="Traeger S."/>
            <person name="Wang M."/>
            <person name="Zifcakova L."/>
            <person name="Wipf D."/>
            <person name="Zambonelli A."/>
            <person name="Paolocci F."/>
            <person name="Nowrousian M."/>
            <person name="Ottonello S."/>
            <person name="Baldrian P."/>
            <person name="Spatafora J.W."/>
            <person name="Henrissat B."/>
            <person name="Nagy L.G."/>
            <person name="Aury J.M."/>
            <person name="Wincker P."/>
            <person name="Grigoriev I.V."/>
            <person name="Bonfante P."/>
            <person name="Martin F.M."/>
        </authorList>
    </citation>
    <scope>NUCLEOTIDE SEQUENCE [LARGE SCALE GENOMIC DNA]</scope>
    <source>
        <strain evidence="2 3">RN42</strain>
    </source>
</reference>
<name>A0A3N4H6U7_ASCIM</name>
<proteinExistence type="predicted"/>
<evidence type="ECO:0000256" key="1">
    <source>
        <dbReference type="SAM" id="MobiDB-lite"/>
    </source>
</evidence>
<evidence type="ECO:0000313" key="3">
    <source>
        <dbReference type="Proteomes" id="UP000275078"/>
    </source>
</evidence>
<gene>
    <name evidence="2" type="ORF">BJ508DRAFT_316319</name>
</gene>
<protein>
    <submittedName>
        <fullName evidence="2">Uncharacterized protein</fullName>
    </submittedName>
</protein>
<dbReference type="AlphaFoldDB" id="A0A3N4H6U7"/>
<dbReference type="EMBL" id="ML120141">
    <property type="protein sequence ID" value="RPA70673.1"/>
    <property type="molecule type" value="Genomic_DNA"/>
</dbReference>
<evidence type="ECO:0000313" key="2">
    <source>
        <dbReference type="EMBL" id="RPA70673.1"/>
    </source>
</evidence>
<dbReference type="STRING" id="1160509.A0A3N4H6U7"/>
<keyword evidence="3" id="KW-1185">Reference proteome</keyword>